<dbReference type="Gene3D" id="1.10.287.1080">
    <property type="entry name" value="MazG-like"/>
    <property type="match status" value="1"/>
</dbReference>
<dbReference type="SUPFAM" id="SSF101386">
    <property type="entry name" value="all-alpha NTP pyrophosphatases"/>
    <property type="match status" value="1"/>
</dbReference>
<comment type="caution">
    <text evidence="1">The sequence shown here is derived from an EMBL/GenBank/DDBJ whole genome shotgun (WGS) entry which is preliminary data.</text>
</comment>
<proteinExistence type="predicted"/>
<dbReference type="PANTHER" id="PTHR46523">
    <property type="entry name" value="DCTP PYROPHOSPHATASE 1"/>
    <property type="match status" value="1"/>
</dbReference>
<dbReference type="InterPro" id="IPR025984">
    <property type="entry name" value="DCTPP"/>
</dbReference>
<organism evidence="1 2">
    <name type="scientific">Pseudaquabacterium inlustre</name>
    <dbReference type="NCBI Taxonomy" id="2984192"/>
    <lineage>
        <taxon>Bacteria</taxon>
        <taxon>Pseudomonadati</taxon>
        <taxon>Pseudomonadota</taxon>
        <taxon>Betaproteobacteria</taxon>
        <taxon>Burkholderiales</taxon>
        <taxon>Sphaerotilaceae</taxon>
        <taxon>Pseudaquabacterium</taxon>
    </lineage>
</organism>
<name>A0ABU9CJ44_9BURK</name>
<dbReference type="PANTHER" id="PTHR46523:SF1">
    <property type="entry name" value="DCTP PYROPHOSPHATASE 1"/>
    <property type="match status" value="1"/>
</dbReference>
<evidence type="ECO:0000313" key="1">
    <source>
        <dbReference type="EMBL" id="MEK8051868.1"/>
    </source>
</evidence>
<dbReference type="PIRSF" id="PIRSF029826">
    <property type="entry name" value="UCP029826_pph"/>
    <property type="match status" value="1"/>
</dbReference>
<accession>A0ABU9CJ44</accession>
<dbReference type="Proteomes" id="UP001365405">
    <property type="component" value="Unassembled WGS sequence"/>
</dbReference>
<sequence length="109" mass="11695">MPPDSLAALTADLRAFAAARHWQPFHAPKNLAMALSVEAAELLEHFQWLTEAQSRALPAAQRAEVAQEVADVLLYLLQLADQLGIDAVQAARAKMALNAQRFPVPAAGG</sequence>
<dbReference type="CDD" id="cd11537">
    <property type="entry name" value="NTP-PPase_RS21-C6_like"/>
    <property type="match status" value="1"/>
</dbReference>
<dbReference type="InterPro" id="IPR052555">
    <property type="entry name" value="dCTP_Pyrophosphatase"/>
</dbReference>
<dbReference type="EMBL" id="JBBUTH010000008">
    <property type="protein sequence ID" value="MEK8051868.1"/>
    <property type="molecule type" value="Genomic_DNA"/>
</dbReference>
<protein>
    <submittedName>
        <fullName evidence="1">Nucleotide pyrophosphohydrolase</fullName>
    </submittedName>
</protein>
<gene>
    <name evidence="1" type="ORF">AACH10_16570</name>
</gene>
<reference evidence="1 2" key="1">
    <citation type="submission" date="2024-04" db="EMBL/GenBank/DDBJ databases">
        <title>Novel species of the genus Ideonella isolated from streams.</title>
        <authorList>
            <person name="Lu H."/>
        </authorList>
    </citation>
    <scope>NUCLEOTIDE SEQUENCE [LARGE SCALE GENOMIC DNA]</scope>
    <source>
        <strain evidence="1 2">DXS22W</strain>
    </source>
</reference>
<keyword evidence="2" id="KW-1185">Reference proteome</keyword>
<evidence type="ECO:0000313" key="2">
    <source>
        <dbReference type="Proteomes" id="UP001365405"/>
    </source>
</evidence>
<dbReference type="Pfam" id="PF12643">
    <property type="entry name" value="MazG-like"/>
    <property type="match status" value="1"/>
</dbReference>